<comment type="caution">
    <text evidence="1">The sequence shown here is derived from an EMBL/GenBank/DDBJ whole genome shotgun (WGS) entry which is preliminary data.</text>
</comment>
<dbReference type="Proteomes" id="UP001057402">
    <property type="component" value="Chromosome 3"/>
</dbReference>
<name>A0ACB9RR93_9MYRT</name>
<keyword evidence="2" id="KW-1185">Reference proteome</keyword>
<protein>
    <submittedName>
        <fullName evidence="1">Uncharacterized protein</fullName>
    </submittedName>
</protein>
<dbReference type="EMBL" id="CM042882">
    <property type="protein sequence ID" value="KAI4381585.1"/>
    <property type="molecule type" value="Genomic_DNA"/>
</dbReference>
<sequence>MNPGPMCPADQHCADWARRHMSYCLCSVNDGVVLSLGMISVMCWGFAEVPQIITNYKLKLNEGISIAFLSTWIVGDLFNLFGCILEPATLPSQYYVAWLYTINTMILFGQTIYYRYIYPWLKSKQQLFKPIPAAGSHKSPSVSETTDQGYIASSPIPLPDHPTDSLTGQGPYYASARSLSSSHPPMAGSSPCMSSSPRSGATEPLLPTGASTVSTTPPKGKYMFSLLAGITIFGTSSLHHAGKGRNKMGMVSRNLDGIAKSVGRKLLQETHVSSWWNDAIGTSLGWGMAVIYMGGRLPQILLNIQRGEVEGLNPKMFLFAIVGNITYVASILLKSVQWSQVRPNMPWLVDAGGCILLDIFLSSSSTTSNGENKVWRSSQEGPWASNRSWTRKRVPASSRRKLPRLAMD</sequence>
<accession>A0ACB9RR93</accession>
<proteinExistence type="predicted"/>
<evidence type="ECO:0000313" key="2">
    <source>
        <dbReference type="Proteomes" id="UP001057402"/>
    </source>
</evidence>
<organism evidence="1 2">
    <name type="scientific">Melastoma candidum</name>
    <dbReference type="NCBI Taxonomy" id="119954"/>
    <lineage>
        <taxon>Eukaryota</taxon>
        <taxon>Viridiplantae</taxon>
        <taxon>Streptophyta</taxon>
        <taxon>Embryophyta</taxon>
        <taxon>Tracheophyta</taxon>
        <taxon>Spermatophyta</taxon>
        <taxon>Magnoliopsida</taxon>
        <taxon>eudicotyledons</taxon>
        <taxon>Gunneridae</taxon>
        <taxon>Pentapetalae</taxon>
        <taxon>rosids</taxon>
        <taxon>malvids</taxon>
        <taxon>Myrtales</taxon>
        <taxon>Melastomataceae</taxon>
        <taxon>Melastomatoideae</taxon>
        <taxon>Melastomateae</taxon>
        <taxon>Melastoma</taxon>
    </lineage>
</organism>
<evidence type="ECO:0000313" key="1">
    <source>
        <dbReference type="EMBL" id="KAI4381585.1"/>
    </source>
</evidence>
<gene>
    <name evidence="1" type="ORF">MLD38_007646</name>
</gene>
<reference evidence="2" key="1">
    <citation type="journal article" date="2023" name="Front. Plant Sci.">
        <title>Chromosomal-level genome assembly of Melastoma candidum provides insights into trichome evolution.</title>
        <authorList>
            <person name="Zhong Y."/>
            <person name="Wu W."/>
            <person name="Sun C."/>
            <person name="Zou P."/>
            <person name="Liu Y."/>
            <person name="Dai S."/>
            <person name="Zhou R."/>
        </authorList>
    </citation>
    <scope>NUCLEOTIDE SEQUENCE [LARGE SCALE GENOMIC DNA]</scope>
</reference>